<dbReference type="PANTHER" id="PTHR30055:SF149">
    <property type="entry name" value="TETR-FAMILY TRANSCRIPTIONAL REGULATOR"/>
    <property type="match status" value="1"/>
</dbReference>
<feature type="domain" description="HTH tetR-type" evidence="6">
    <location>
        <begin position="20"/>
        <end position="80"/>
    </location>
</feature>
<dbReference type="RefSeq" id="WP_149687853.1">
    <property type="nucleotide sequence ID" value="NZ_SDPQ02000001.1"/>
</dbReference>
<protein>
    <submittedName>
        <fullName evidence="7">TetR/AcrR family transcriptional regulator</fullName>
    </submittedName>
</protein>
<dbReference type="EMBL" id="SDPQ02000001">
    <property type="protein sequence ID" value="KAA1399719.1"/>
    <property type="molecule type" value="Genomic_DNA"/>
</dbReference>
<dbReference type="Pfam" id="PF16859">
    <property type="entry name" value="TetR_C_11"/>
    <property type="match status" value="1"/>
</dbReference>
<gene>
    <name evidence="7" type="ORF">ESP70_002870</name>
</gene>
<keyword evidence="3" id="KW-0804">Transcription</keyword>
<accession>A0A5M4FHK3</accession>
<dbReference type="Proteomes" id="UP000380867">
    <property type="component" value="Unassembled WGS sequence"/>
</dbReference>
<feature type="DNA-binding region" description="H-T-H motif" evidence="4">
    <location>
        <begin position="43"/>
        <end position="62"/>
    </location>
</feature>
<evidence type="ECO:0000256" key="5">
    <source>
        <dbReference type="SAM" id="MobiDB-lite"/>
    </source>
</evidence>
<dbReference type="PRINTS" id="PR00455">
    <property type="entry name" value="HTHTETR"/>
</dbReference>
<reference evidence="7" key="1">
    <citation type="submission" date="2019-09" db="EMBL/GenBank/DDBJ databases">
        <authorList>
            <person name="Li J."/>
        </authorList>
    </citation>
    <scope>NUCLEOTIDE SEQUENCE [LARGE SCALE GENOMIC DNA]</scope>
    <source>
        <strain evidence="7">JCM 14732</strain>
    </source>
</reference>
<evidence type="ECO:0000313" key="7">
    <source>
        <dbReference type="EMBL" id="KAA1399719.1"/>
    </source>
</evidence>
<keyword evidence="1" id="KW-0805">Transcription regulation</keyword>
<dbReference type="Gene3D" id="1.10.10.60">
    <property type="entry name" value="Homeodomain-like"/>
    <property type="match status" value="1"/>
</dbReference>
<evidence type="ECO:0000256" key="3">
    <source>
        <dbReference type="ARBA" id="ARBA00023163"/>
    </source>
</evidence>
<dbReference type="GO" id="GO:0000976">
    <property type="term" value="F:transcription cis-regulatory region binding"/>
    <property type="evidence" value="ECO:0007669"/>
    <property type="project" value="TreeGrafter"/>
</dbReference>
<dbReference type="InterPro" id="IPR011075">
    <property type="entry name" value="TetR_C"/>
</dbReference>
<dbReference type="InterPro" id="IPR023772">
    <property type="entry name" value="DNA-bd_HTH_TetR-type_CS"/>
</dbReference>
<sequence length="201" mass="21581">MSPAAQQASAGTVTRPRVEGGREQEILDATLHVLAEVGYDRLTLDAVAAEAKASKATLYRRWNGKAQLVIDALISHMGEPVTTDTGTLRGDLIATYCGMGGVTDRHQMALVGSLITAVSRDPEFAEVYRRDVIAPKIAVNDAIFERAKARGEIDADVDLALISPCLPGIVLHRLFFLGETPTEDLITRVIDQVIMPAVTSG</sequence>
<dbReference type="Pfam" id="PF00440">
    <property type="entry name" value="TetR_N"/>
    <property type="match status" value="1"/>
</dbReference>
<evidence type="ECO:0000256" key="1">
    <source>
        <dbReference type="ARBA" id="ARBA00023015"/>
    </source>
</evidence>
<dbReference type="InterPro" id="IPR050109">
    <property type="entry name" value="HTH-type_TetR-like_transc_reg"/>
</dbReference>
<dbReference type="PROSITE" id="PS50977">
    <property type="entry name" value="HTH_TETR_2"/>
    <property type="match status" value="1"/>
</dbReference>
<proteinExistence type="predicted"/>
<evidence type="ECO:0000256" key="2">
    <source>
        <dbReference type="ARBA" id="ARBA00023125"/>
    </source>
</evidence>
<dbReference type="InterPro" id="IPR009057">
    <property type="entry name" value="Homeodomain-like_sf"/>
</dbReference>
<evidence type="ECO:0000256" key="4">
    <source>
        <dbReference type="PROSITE-ProRule" id="PRU00335"/>
    </source>
</evidence>
<dbReference type="PROSITE" id="PS01081">
    <property type="entry name" value="HTH_TETR_1"/>
    <property type="match status" value="1"/>
</dbReference>
<feature type="region of interest" description="Disordered" evidence="5">
    <location>
        <begin position="1"/>
        <end position="21"/>
    </location>
</feature>
<feature type="compositionally biased region" description="Polar residues" evidence="5">
    <location>
        <begin position="1"/>
        <end position="12"/>
    </location>
</feature>
<name>A0A5M4FHK3_9ACTN</name>
<dbReference type="InterPro" id="IPR036271">
    <property type="entry name" value="Tet_transcr_reg_TetR-rel_C_sf"/>
</dbReference>
<dbReference type="AlphaFoldDB" id="A0A5M4FHK3"/>
<dbReference type="GO" id="GO:0003700">
    <property type="term" value="F:DNA-binding transcription factor activity"/>
    <property type="evidence" value="ECO:0007669"/>
    <property type="project" value="TreeGrafter"/>
</dbReference>
<dbReference type="PANTHER" id="PTHR30055">
    <property type="entry name" value="HTH-TYPE TRANSCRIPTIONAL REGULATOR RUTR"/>
    <property type="match status" value="1"/>
</dbReference>
<evidence type="ECO:0000259" key="6">
    <source>
        <dbReference type="PROSITE" id="PS50977"/>
    </source>
</evidence>
<keyword evidence="2 4" id="KW-0238">DNA-binding</keyword>
<dbReference type="Gene3D" id="1.10.357.10">
    <property type="entry name" value="Tetracycline Repressor, domain 2"/>
    <property type="match status" value="1"/>
</dbReference>
<dbReference type="OrthoDB" id="9796019at2"/>
<keyword evidence="8" id="KW-1185">Reference proteome</keyword>
<comment type="caution">
    <text evidence="7">The sequence shown here is derived from an EMBL/GenBank/DDBJ whole genome shotgun (WGS) entry which is preliminary data.</text>
</comment>
<dbReference type="InterPro" id="IPR001647">
    <property type="entry name" value="HTH_TetR"/>
</dbReference>
<evidence type="ECO:0000313" key="8">
    <source>
        <dbReference type="Proteomes" id="UP000380867"/>
    </source>
</evidence>
<organism evidence="7 8">
    <name type="scientific">Aeromicrobium ginsengisoli</name>
    <dbReference type="NCBI Taxonomy" id="363867"/>
    <lineage>
        <taxon>Bacteria</taxon>
        <taxon>Bacillati</taxon>
        <taxon>Actinomycetota</taxon>
        <taxon>Actinomycetes</taxon>
        <taxon>Propionibacteriales</taxon>
        <taxon>Nocardioidaceae</taxon>
        <taxon>Aeromicrobium</taxon>
    </lineage>
</organism>
<dbReference type="SUPFAM" id="SSF48498">
    <property type="entry name" value="Tetracyclin repressor-like, C-terminal domain"/>
    <property type="match status" value="1"/>
</dbReference>
<dbReference type="SUPFAM" id="SSF46689">
    <property type="entry name" value="Homeodomain-like"/>
    <property type="match status" value="1"/>
</dbReference>